<evidence type="ECO:0000259" key="3">
    <source>
        <dbReference type="SMART" id="SM00693"/>
    </source>
</evidence>
<organism evidence="5 6">
    <name type="scientific">Cinara cedri</name>
    <dbReference type="NCBI Taxonomy" id="506608"/>
    <lineage>
        <taxon>Eukaryota</taxon>
        <taxon>Metazoa</taxon>
        <taxon>Ecdysozoa</taxon>
        <taxon>Arthropoda</taxon>
        <taxon>Hexapoda</taxon>
        <taxon>Insecta</taxon>
        <taxon>Pterygota</taxon>
        <taxon>Neoptera</taxon>
        <taxon>Paraneoptera</taxon>
        <taxon>Hemiptera</taxon>
        <taxon>Sternorrhyncha</taxon>
        <taxon>Aphidomorpha</taxon>
        <taxon>Aphidoidea</taxon>
        <taxon>Aphididae</taxon>
        <taxon>Lachninae</taxon>
        <taxon>Cinara</taxon>
    </lineage>
</organism>
<dbReference type="SMART" id="SM00693">
    <property type="entry name" value="DysFN"/>
    <property type="match status" value="1"/>
</dbReference>
<dbReference type="SMART" id="SM00706">
    <property type="entry name" value="TECPR"/>
    <property type="match status" value="5"/>
</dbReference>
<dbReference type="Pfam" id="PF06462">
    <property type="entry name" value="Hyd_WA"/>
    <property type="match status" value="1"/>
</dbReference>
<evidence type="ECO:0000256" key="1">
    <source>
        <dbReference type="ARBA" id="ARBA00005966"/>
    </source>
</evidence>
<dbReference type="OrthoDB" id="72441at2759"/>
<dbReference type="EMBL" id="CABPRJ010000477">
    <property type="protein sequence ID" value="VVC27895.1"/>
    <property type="molecule type" value="Genomic_DNA"/>
</dbReference>
<keyword evidence="6" id="KW-1185">Reference proteome</keyword>
<dbReference type="SMART" id="SM00694">
    <property type="entry name" value="DysFC"/>
    <property type="match status" value="1"/>
</dbReference>
<dbReference type="Proteomes" id="UP000325440">
    <property type="component" value="Unassembled WGS sequence"/>
</dbReference>
<evidence type="ECO:0000313" key="5">
    <source>
        <dbReference type="EMBL" id="VVC27895.1"/>
    </source>
</evidence>
<feature type="domain" description="Peroxin/Ferlin" evidence="3">
    <location>
        <begin position="66"/>
        <end position="127"/>
    </location>
</feature>
<evidence type="ECO:0000313" key="6">
    <source>
        <dbReference type="Proteomes" id="UP000325440"/>
    </source>
</evidence>
<dbReference type="GO" id="GO:0005737">
    <property type="term" value="C:cytoplasm"/>
    <property type="evidence" value="ECO:0007669"/>
    <property type="project" value="UniProtKB-ARBA"/>
</dbReference>
<dbReference type="PANTHER" id="PTHR23250:SF1">
    <property type="entry name" value="TECTONIN BETA-PROPELLER REPEAT-CONTAINING PROTEIN 1"/>
    <property type="match status" value="1"/>
</dbReference>
<dbReference type="AlphaFoldDB" id="A0A5E4M6V6"/>
<dbReference type="InterPro" id="IPR006624">
    <property type="entry name" value="Beta-propeller_rpt_TECPR"/>
</dbReference>
<dbReference type="InterPro" id="IPR006614">
    <property type="entry name" value="Peroxin/Ferlin"/>
</dbReference>
<feature type="domain" description="Peroxin/Ferlin" evidence="4">
    <location>
        <begin position="139"/>
        <end position="172"/>
    </location>
</feature>
<dbReference type="Pfam" id="PF19193">
    <property type="entry name" value="Tectonin"/>
    <property type="match status" value="1"/>
</dbReference>
<sequence length="537" mass="62324">MMNEQYLMAVNNYGKIFTLSTFNSQWKQFPHVGNVDIKHISAVENYVWSIGGDNQTYLLVHDLDEVIRIKEEVYENERWMPVGSFSKRLLPTDRYHWSSENGKEEKLKVNIKLPSFVWQWEHEWKLDTKLEEKDLDDDGWTYAIDFCAKFYPTKRWNSCVRRRKWYRNRIYTGTNSWCIISPLHKDFTQEPFICVSIGGQKMPGTQFGFMMVWAITTQGRIFYRKNVNKMWPEGGLWVCVPTKDGSESRYIDCGPTGSVWVVLWNGIVQVRKEVCAEIPQGKEWITIESPESDTKITQLSVGFQSVWAITNDSRVWYRKGIDQNHNEGTCWVKLNSFMFSVSVAPNDQVFSVGLDRHLYFRSEISEDEPTGKKWVHILASVEIEQPIEQKKNIEGIESWATSSSFTEPSHSAPTRLTGNVSKNNLNLNAKEINPSQRRVSAWSPKHSIGSLLGMEAKPDSFIEVQNNITTQKPKTTFWSSIVAGSIEQDVCLLSQWFNSPKDGENSFKSKWRREILDKLIKLRLQEKEFQNITSFAL</sequence>
<reference evidence="5 6" key="1">
    <citation type="submission" date="2019-08" db="EMBL/GenBank/DDBJ databases">
        <authorList>
            <person name="Alioto T."/>
            <person name="Alioto T."/>
            <person name="Gomez Garrido J."/>
        </authorList>
    </citation>
    <scope>NUCLEOTIDE SEQUENCE [LARGE SCALE GENOMIC DNA]</scope>
</reference>
<dbReference type="PANTHER" id="PTHR23250">
    <property type="entry name" value="DYSFERLIN-RELATED"/>
    <property type="match status" value="1"/>
</dbReference>
<gene>
    <name evidence="5" type="ORF">CINCED_3A002899</name>
</gene>
<name>A0A5E4M6V6_9HEMI</name>
<dbReference type="InterPro" id="IPR051513">
    <property type="entry name" value="Tectonin_beta-prop"/>
</dbReference>
<accession>A0A5E4M6V6</accession>
<evidence type="ECO:0000256" key="2">
    <source>
        <dbReference type="ARBA" id="ARBA00022737"/>
    </source>
</evidence>
<dbReference type="Pfam" id="PF06398">
    <property type="entry name" value="Pex24p"/>
    <property type="match status" value="1"/>
</dbReference>
<dbReference type="InterPro" id="IPR010482">
    <property type="entry name" value="TECPR1-like_DysF"/>
</dbReference>
<proteinExistence type="inferred from homology"/>
<protein>
    <submittedName>
        <fullName evidence="5">Peroxin/Ferlin domain,Beta-propeller repeat TECPR,Peroxin domain</fullName>
    </submittedName>
</protein>
<dbReference type="GO" id="GO:0098588">
    <property type="term" value="C:bounding membrane of organelle"/>
    <property type="evidence" value="ECO:0007669"/>
    <property type="project" value="UniProtKB-ARBA"/>
</dbReference>
<keyword evidence="2" id="KW-0677">Repeat</keyword>
<comment type="similarity">
    <text evidence="1">Belongs to the TECPR1 family.</text>
</comment>
<evidence type="ECO:0000259" key="4">
    <source>
        <dbReference type="SMART" id="SM00694"/>
    </source>
</evidence>